<proteinExistence type="predicted"/>
<dbReference type="RefSeq" id="XP_013409700.1">
    <property type="nucleotide sequence ID" value="XM_013554246.1"/>
</dbReference>
<dbReference type="RefSeq" id="XP_013409698.1">
    <property type="nucleotide sequence ID" value="XM_013554244.1"/>
</dbReference>
<evidence type="ECO:0000313" key="2">
    <source>
        <dbReference type="Proteomes" id="UP000085678"/>
    </source>
</evidence>
<organism evidence="2 6">
    <name type="scientific">Lingula anatina</name>
    <name type="common">Brachiopod</name>
    <name type="synonym">Lingula unguis</name>
    <dbReference type="NCBI Taxonomy" id="7574"/>
    <lineage>
        <taxon>Eukaryota</taxon>
        <taxon>Metazoa</taxon>
        <taxon>Spiralia</taxon>
        <taxon>Lophotrochozoa</taxon>
        <taxon>Brachiopoda</taxon>
        <taxon>Linguliformea</taxon>
        <taxon>Lingulata</taxon>
        <taxon>Lingulida</taxon>
        <taxon>Linguloidea</taxon>
        <taxon>Lingulidae</taxon>
        <taxon>Lingula</taxon>
    </lineage>
</organism>
<dbReference type="SUPFAM" id="SSF82171">
    <property type="entry name" value="DPP6 N-terminal domain-like"/>
    <property type="match status" value="1"/>
</dbReference>
<dbReference type="GeneID" id="106173198"/>
<keyword evidence="2" id="KW-1185">Reference proteome</keyword>
<protein>
    <submittedName>
        <fullName evidence="3 4">Uncharacterized protein LOC106173198</fullName>
    </submittedName>
</protein>
<dbReference type="KEGG" id="lak:106173198"/>
<accession>A0A1S3JH15</accession>
<dbReference type="Proteomes" id="UP000085678">
    <property type="component" value="Unplaced"/>
</dbReference>
<dbReference type="RefSeq" id="XP_013409699.1">
    <property type="nucleotide sequence ID" value="XM_013554245.1"/>
</dbReference>
<name>A0A1S3JH15_LINAN</name>
<gene>
    <name evidence="3 4 5 6" type="primary">LOC106173198</name>
</gene>
<sequence length="485" mass="53281">MSQSRRVQTLATYIPGVQPPQILVQKIDIKGPSFQRVVMPQISHFKMADQDKESLRGLLFTTSTAQCPDDVTFPTSPDGWSVQENTTQYLKVSEGQCFYPPVTIPIPNRDDKVIVLLDKGRNCSMADDGDIFGGVYDTKSCRLDSVTFIATGVTRRSSVVAGTTSVIIAGSAENNGSTQGCFRTICIQTIQSKESGKELSVSKPTYFDKMSLVQGLPFNSTLSQSYIFLTLDTEFGKLGFSDQRKTMLDIRESEVSLEVLKGLDIPDGDRFPVAISPDDNYVAVIGEKREKNQNASIVLLIFRRNDDGFVLCGHRVLVSRASARELKPTDFFPTRHCVLEFRKDSKLLAVSAVREEDRRHCLSLIDPQGGHDVQCLHGEGEAILGGAWVGADFWTVHQAVEKDGQIKSPTKLTKWHSPAAGDSEHTADTQELQDCDSGLKLADMFSQIKVADDGKIAAITCTTVKGNGIHVVSIHSNGKKTENEQ</sequence>
<feature type="region of interest" description="Disordered" evidence="1">
    <location>
        <begin position="409"/>
        <end position="429"/>
    </location>
</feature>
<evidence type="ECO:0000313" key="6">
    <source>
        <dbReference type="RefSeq" id="XP_013409700.1"/>
    </source>
</evidence>
<dbReference type="RefSeq" id="XP_013409697.1">
    <property type="nucleotide sequence ID" value="XM_013554243.1"/>
</dbReference>
<evidence type="ECO:0000313" key="4">
    <source>
        <dbReference type="RefSeq" id="XP_013409698.1"/>
    </source>
</evidence>
<reference evidence="3 4" key="1">
    <citation type="submission" date="2025-04" db="UniProtKB">
        <authorList>
            <consortium name="RefSeq"/>
        </authorList>
    </citation>
    <scope>IDENTIFICATION</scope>
    <source>
        <tissue evidence="3 4">Gonads</tissue>
    </source>
</reference>
<evidence type="ECO:0000313" key="5">
    <source>
        <dbReference type="RefSeq" id="XP_013409699.1"/>
    </source>
</evidence>
<evidence type="ECO:0000256" key="1">
    <source>
        <dbReference type="SAM" id="MobiDB-lite"/>
    </source>
</evidence>
<evidence type="ECO:0000313" key="3">
    <source>
        <dbReference type="RefSeq" id="XP_013409697.1"/>
    </source>
</evidence>
<dbReference type="AlphaFoldDB" id="A0A1S3JH15"/>